<evidence type="ECO:0000313" key="7">
    <source>
        <dbReference type="EMBL" id="KAL0269197.1"/>
    </source>
</evidence>
<dbReference type="Pfam" id="PF00096">
    <property type="entry name" value="zf-C2H2"/>
    <property type="match status" value="1"/>
</dbReference>
<dbReference type="SUPFAM" id="SSF57667">
    <property type="entry name" value="beta-beta-alpha zinc fingers"/>
    <property type="match status" value="6"/>
</dbReference>
<dbReference type="GO" id="GO:0000981">
    <property type="term" value="F:DNA-binding transcription factor activity, RNA polymerase II-specific"/>
    <property type="evidence" value="ECO:0007669"/>
    <property type="project" value="TreeGrafter"/>
</dbReference>
<proteinExistence type="predicted"/>
<feature type="domain" description="C2H2-type" evidence="6">
    <location>
        <begin position="326"/>
        <end position="353"/>
    </location>
</feature>
<dbReference type="GO" id="GO:0008270">
    <property type="term" value="F:zinc ion binding"/>
    <property type="evidence" value="ECO:0007669"/>
    <property type="project" value="UniProtKB-KW"/>
</dbReference>
<feature type="domain" description="C2H2-type" evidence="6">
    <location>
        <begin position="383"/>
        <end position="412"/>
    </location>
</feature>
<protein>
    <recommendedName>
        <fullName evidence="6">C2H2-type domain-containing protein</fullName>
    </recommendedName>
</protein>
<dbReference type="AlphaFoldDB" id="A0AAW2HI23"/>
<name>A0AAW2HI23_9NEOP</name>
<dbReference type="GO" id="GO:0000977">
    <property type="term" value="F:RNA polymerase II transcription regulatory region sequence-specific DNA binding"/>
    <property type="evidence" value="ECO:0007669"/>
    <property type="project" value="TreeGrafter"/>
</dbReference>
<dbReference type="Gene3D" id="3.30.160.60">
    <property type="entry name" value="Classic Zinc Finger"/>
    <property type="match status" value="5"/>
</dbReference>
<feature type="domain" description="C2H2-type" evidence="6">
    <location>
        <begin position="355"/>
        <end position="382"/>
    </location>
</feature>
<reference evidence="7" key="1">
    <citation type="journal article" date="2024" name="Gigascience">
        <title>Chromosome-level genome of the poultry shaft louse Menopon gallinae provides insight into the host-switching and adaptive evolution of parasitic lice.</title>
        <authorList>
            <person name="Xu Y."/>
            <person name="Ma L."/>
            <person name="Liu S."/>
            <person name="Liang Y."/>
            <person name="Liu Q."/>
            <person name="He Z."/>
            <person name="Tian L."/>
            <person name="Duan Y."/>
            <person name="Cai W."/>
            <person name="Li H."/>
            <person name="Song F."/>
        </authorList>
    </citation>
    <scope>NUCLEOTIDE SEQUENCE</scope>
    <source>
        <strain evidence="7">Cailab_2023a</strain>
    </source>
</reference>
<keyword evidence="2" id="KW-0677">Repeat</keyword>
<dbReference type="PANTHER" id="PTHR24381">
    <property type="entry name" value="ZINC FINGER PROTEIN"/>
    <property type="match status" value="1"/>
</dbReference>
<dbReference type="GO" id="GO:0005634">
    <property type="term" value="C:nucleus"/>
    <property type="evidence" value="ECO:0007669"/>
    <property type="project" value="TreeGrafter"/>
</dbReference>
<evidence type="ECO:0000256" key="5">
    <source>
        <dbReference type="PROSITE-ProRule" id="PRU00042"/>
    </source>
</evidence>
<keyword evidence="3 5" id="KW-0863">Zinc-finger</keyword>
<accession>A0AAW2HI23</accession>
<evidence type="ECO:0000256" key="3">
    <source>
        <dbReference type="ARBA" id="ARBA00022771"/>
    </source>
</evidence>
<sequence length="452" mass="52381">MDLNIPQRIKNYFHPSFWRKSDSNDKKRGSLNLKTFAEDIEIKFTENSDSEHTLKESERKRKCINVNRCDMTIEILISDDSTRSKVMENVYNNLHVITKDKTETDEIKNVYGKQNLDNISRSEGDVTGKHVCSICGAKFAVKHRLKTHERVAHWLSQFVCIFCKKEFPLKKHLSSHILSHKGENGYKCGICCKIRPSYAMLQRHMKIHTEKKITCESCGACFRTRWELKSHELQHNKTGHFDCSACGSVFTSPTKFREHSKQCGKPGFICDFCGKVFSSEGNLRNHRKLHSEGCLFSCQYCTMSFLTSAARKRHMITHEQEKSKPFSCINCGKKYSSTTSLAIHNMKHQVDDRSFTCLYCKVRFNSEEAAIQHSQSHILDRPYSCNQCLCRYKNKRELRRHQREKGHDDDVKSDCDQDWDVHEPEVCIKEIDEAIPLTDDGKEIQIVSNISS</sequence>
<feature type="domain" description="C2H2-type" evidence="6">
    <location>
        <begin position="268"/>
        <end position="291"/>
    </location>
</feature>
<evidence type="ECO:0000256" key="2">
    <source>
        <dbReference type="ARBA" id="ARBA00022737"/>
    </source>
</evidence>
<feature type="domain" description="C2H2-type" evidence="6">
    <location>
        <begin position="130"/>
        <end position="153"/>
    </location>
</feature>
<feature type="domain" description="C2H2-type" evidence="6">
    <location>
        <begin position="296"/>
        <end position="323"/>
    </location>
</feature>
<feature type="domain" description="C2H2-type" evidence="6">
    <location>
        <begin position="158"/>
        <end position="185"/>
    </location>
</feature>
<feature type="domain" description="C2H2-type" evidence="6">
    <location>
        <begin position="213"/>
        <end position="240"/>
    </location>
</feature>
<dbReference type="InterPro" id="IPR013087">
    <property type="entry name" value="Znf_C2H2_type"/>
</dbReference>
<gene>
    <name evidence="7" type="ORF">PYX00_007009</name>
</gene>
<dbReference type="PROSITE" id="PS00028">
    <property type="entry name" value="ZINC_FINGER_C2H2_1"/>
    <property type="match status" value="8"/>
</dbReference>
<dbReference type="PROSITE" id="PS50157">
    <property type="entry name" value="ZINC_FINGER_C2H2_2"/>
    <property type="match status" value="9"/>
</dbReference>
<keyword evidence="1" id="KW-0479">Metal-binding</keyword>
<dbReference type="PANTHER" id="PTHR24381:SF450">
    <property type="entry name" value="GASTRULA ZINC FINGER PROTEIN XLCGF26.1-LIKE-RELATED"/>
    <property type="match status" value="1"/>
</dbReference>
<dbReference type="EMBL" id="JARGDH010000004">
    <property type="protein sequence ID" value="KAL0269197.1"/>
    <property type="molecule type" value="Genomic_DNA"/>
</dbReference>
<dbReference type="SMART" id="SM00355">
    <property type="entry name" value="ZnF_C2H2"/>
    <property type="match status" value="10"/>
</dbReference>
<comment type="caution">
    <text evidence="7">The sequence shown here is derived from an EMBL/GenBank/DDBJ whole genome shotgun (WGS) entry which is preliminary data.</text>
</comment>
<keyword evidence="4" id="KW-0862">Zinc</keyword>
<evidence type="ECO:0000256" key="1">
    <source>
        <dbReference type="ARBA" id="ARBA00022723"/>
    </source>
</evidence>
<evidence type="ECO:0000259" key="6">
    <source>
        <dbReference type="PROSITE" id="PS50157"/>
    </source>
</evidence>
<feature type="domain" description="C2H2-type" evidence="6">
    <location>
        <begin position="186"/>
        <end position="213"/>
    </location>
</feature>
<evidence type="ECO:0000256" key="4">
    <source>
        <dbReference type="ARBA" id="ARBA00022833"/>
    </source>
</evidence>
<organism evidence="7">
    <name type="scientific">Menopon gallinae</name>
    <name type="common">poultry shaft louse</name>
    <dbReference type="NCBI Taxonomy" id="328185"/>
    <lineage>
        <taxon>Eukaryota</taxon>
        <taxon>Metazoa</taxon>
        <taxon>Ecdysozoa</taxon>
        <taxon>Arthropoda</taxon>
        <taxon>Hexapoda</taxon>
        <taxon>Insecta</taxon>
        <taxon>Pterygota</taxon>
        <taxon>Neoptera</taxon>
        <taxon>Paraneoptera</taxon>
        <taxon>Psocodea</taxon>
        <taxon>Troctomorpha</taxon>
        <taxon>Phthiraptera</taxon>
        <taxon>Amblycera</taxon>
        <taxon>Menoponidae</taxon>
        <taxon>Menopon</taxon>
    </lineage>
</organism>
<dbReference type="InterPro" id="IPR036236">
    <property type="entry name" value="Znf_C2H2_sf"/>
</dbReference>